<dbReference type="RefSeq" id="WP_198461581.1">
    <property type="nucleotide sequence ID" value="NZ_JABBCQ020000017.1"/>
</dbReference>
<evidence type="ECO:0000313" key="5">
    <source>
        <dbReference type="Proteomes" id="UP000530032"/>
    </source>
</evidence>
<dbReference type="SUPFAM" id="SSF46689">
    <property type="entry name" value="Homeodomain-like"/>
    <property type="match status" value="1"/>
</dbReference>
<name>A0A843BGI3_9BURK</name>
<dbReference type="Pfam" id="PF17938">
    <property type="entry name" value="TetR_C_29"/>
    <property type="match status" value="1"/>
</dbReference>
<proteinExistence type="predicted"/>
<dbReference type="PANTHER" id="PTHR30328:SF54">
    <property type="entry name" value="HTH-TYPE TRANSCRIPTIONAL REPRESSOR SCO4008"/>
    <property type="match status" value="1"/>
</dbReference>
<keyword evidence="5" id="KW-1185">Reference proteome</keyword>
<evidence type="ECO:0000313" key="4">
    <source>
        <dbReference type="EMBL" id="MBI1626249.1"/>
    </source>
</evidence>
<reference evidence="4" key="1">
    <citation type="submission" date="2020-12" db="EMBL/GenBank/DDBJ databases">
        <title>Comamonas sp. nov., isolated from stream water.</title>
        <authorList>
            <person name="Park K.-H."/>
        </authorList>
    </citation>
    <scope>NUCLEOTIDE SEQUENCE</scope>
    <source>
        <strain evidence="4">EJ-4</strain>
    </source>
</reference>
<sequence length="208" mass="23124">MPSKPLSRKELILDRAEQHFSDHGFQGASLSAMARDCQIGNPSLLHHFPSKEVLYRAVLEVQARELMERMEQGVQSGDPLQHRLQAFVLLQVAWMQTRPAGFKLITRELLDNSERIEQAQARPLEVFLLQSLALLEEGQAAALIRSDISAVVLLTIILGSLNYAQIVRPTFSKAFTEAALKSESHWMQKIAADVLLLISASGSALNKV</sequence>
<organism evidence="4 5">
    <name type="scientific">Comamonas suwonensis</name>
    <dbReference type="NCBI Taxonomy" id="2606214"/>
    <lineage>
        <taxon>Bacteria</taxon>
        <taxon>Pseudomonadati</taxon>
        <taxon>Pseudomonadota</taxon>
        <taxon>Betaproteobacteria</taxon>
        <taxon>Burkholderiales</taxon>
        <taxon>Comamonadaceae</taxon>
        <taxon>Comamonas</taxon>
    </lineage>
</organism>
<gene>
    <name evidence="4" type="ORF">HF327_017315</name>
</gene>
<dbReference type="AlphaFoldDB" id="A0A843BGI3"/>
<dbReference type="InterPro" id="IPR009057">
    <property type="entry name" value="Homeodomain-like_sf"/>
</dbReference>
<dbReference type="SUPFAM" id="SSF48498">
    <property type="entry name" value="Tetracyclin repressor-like, C-terminal domain"/>
    <property type="match status" value="1"/>
</dbReference>
<dbReference type="Proteomes" id="UP000530032">
    <property type="component" value="Unassembled WGS sequence"/>
</dbReference>
<dbReference type="InterPro" id="IPR001647">
    <property type="entry name" value="HTH_TetR"/>
</dbReference>
<dbReference type="PANTHER" id="PTHR30328">
    <property type="entry name" value="TRANSCRIPTIONAL REPRESSOR"/>
    <property type="match status" value="1"/>
</dbReference>
<comment type="caution">
    <text evidence="4">The sequence shown here is derived from an EMBL/GenBank/DDBJ whole genome shotgun (WGS) entry which is preliminary data.</text>
</comment>
<feature type="DNA-binding region" description="H-T-H motif" evidence="2">
    <location>
        <begin position="29"/>
        <end position="48"/>
    </location>
</feature>
<evidence type="ECO:0000256" key="1">
    <source>
        <dbReference type="ARBA" id="ARBA00023125"/>
    </source>
</evidence>
<dbReference type="InterPro" id="IPR050109">
    <property type="entry name" value="HTH-type_TetR-like_transc_reg"/>
</dbReference>
<dbReference type="Pfam" id="PF00440">
    <property type="entry name" value="TetR_N"/>
    <property type="match status" value="1"/>
</dbReference>
<dbReference type="InterPro" id="IPR036271">
    <property type="entry name" value="Tet_transcr_reg_TetR-rel_C_sf"/>
</dbReference>
<protein>
    <submittedName>
        <fullName evidence="4">TetR/AcrR family transcriptional regulator</fullName>
    </submittedName>
</protein>
<accession>A0A843BGI3</accession>
<dbReference type="InterPro" id="IPR041474">
    <property type="entry name" value="NicS_C"/>
</dbReference>
<evidence type="ECO:0000256" key="2">
    <source>
        <dbReference type="PROSITE-ProRule" id="PRU00335"/>
    </source>
</evidence>
<dbReference type="GO" id="GO:0003677">
    <property type="term" value="F:DNA binding"/>
    <property type="evidence" value="ECO:0007669"/>
    <property type="project" value="UniProtKB-UniRule"/>
</dbReference>
<evidence type="ECO:0000259" key="3">
    <source>
        <dbReference type="PROSITE" id="PS50977"/>
    </source>
</evidence>
<feature type="domain" description="HTH tetR-type" evidence="3">
    <location>
        <begin position="6"/>
        <end position="66"/>
    </location>
</feature>
<dbReference type="PROSITE" id="PS50977">
    <property type="entry name" value="HTH_TETR_2"/>
    <property type="match status" value="1"/>
</dbReference>
<dbReference type="EMBL" id="JABBCQ020000017">
    <property type="protein sequence ID" value="MBI1626249.1"/>
    <property type="molecule type" value="Genomic_DNA"/>
</dbReference>
<keyword evidence="1 2" id="KW-0238">DNA-binding</keyword>
<dbReference type="Gene3D" id="1.10.357.10">
    <property type="entry name" value="Tetracycline Repressor, domain 2"/>
    <property type="match status" value="1"/>
</dbReference>